<comment type="caution">
    <text evidence="6">The sequence shown here is derived from an EMBL/GenBank/DDBJ whole genome shotgun (WGS) entry which is preliminary data.</text>
</comment>
<keyword evidence="7" id="KW-1185">Reference proteome</keyword>
<feature type="compositionally biased region" description="Polar residues" evidence="5">
    <location>
        <begin position="144"/>
        <end position="180"/>
    </location>
</feature>
<accession>A0ABQ9XAI4</accession>
<evidence type="ECO:0000256" key="2">
    <source>
        <dbReference type="ARBA" id="ARBA00022490"/>
    </source>
</evidence>
<evidence type="ECO:0000256" key="3">
    <source>
        <dbReference type="ARBA" id="ARBA00023212"/>
    </source>
</evidence>
<evidence type="ECO:0000256" key="4">
    <source>
        <dbReference type="ARBA" id="ARBA00038123"/>
    </source>
</evidence>
<feature type="compositionally biased region" description="Basic and acidic residues" evidence="5">
    <location>
        <begin position="181"/>
        <end position="205"/>
    </location>
</feature>
<organism evidence="6 7">
    <name type="scientific">Blattamonas nauphoetae</name>
    <dbReference type="NCBI Taxonomy" id="2049346"/>
    <lineage>
        <taxon>Eukaryota</taxon>
        <taxon>Metamonada</taxon>
        <taxon>Preaxostyla</taxon>
        <taxon>Oxymonadida</taxon>
        <taxon>Blattamonas</taxon>
    </lineage>
</organism>
<protein>
    <submittedName>
        <fullName evidence="6">Uncharacterized protein</fullName>
    </submittedName>
</protein>
<dbReference type="PANTHER" id="PTHR20544">
    <property type="entry name" value="CENTROSOMAL PROTEIN CEP135"/>
    <property type="match status" value="1"/>
</dbReference>
<proteinExistence type="inferred from homology"/>
<evidence type="ECO:0000256" key="1">
    <source>
        <dbReference type="ARBA" id="ARBA00004114"/>
    </source>
</evidence>
<reference evidence="6 7" key="1">
    <citation type="journal article" date="2022" name="bioRxiv">
        <title>Genomics of Preaxostyla Flagellates Illuminates Evolutionary Transitions and the Path Towards Mitochondrial Loss.</title>
        <authorList>
            <person name="Novak L.V.F."/>
            <person name="Treitli S.C."/>
            <person name="Pyrih J."/>
            <person name="Halakuc P."/>
            <person name="Pipaliya S.V."/>
            <person name="Vacek V."/>
            <person name="Brzon O."/>
            <person name="Soukal P."/>
            <person name="Eme L."/>
            <person name="Dacks J.B."/>
            <person name="Karnkowska A."/>
            <person name="Elias M."/>
            <person name="Hampl V."/>
        </authorList>
    </citation>
    <scope>NUCLEOTIDE SEQUENCE [LARGE SCALE GENOMIC DNA]</scope>
    <source>
        <strain evidence="6">NAU3</strain>
        <tissue evidence="6">Gut</tissue>
    </source>
</reference>
<evidence type="ECO:0000256" key="5">
    <source>
        <dbReference type="SAM" id="MobiDB-lite"/>
    </source>
</evidence>
<keyword evidence="2" id="KW-0963">Cytoplasm</keyword>
<gene>
    <name evidence="6" type="ORF">BLNAU_17864</name>
</gene>
<dbReference type="EMBL" id="JARBJD010000207">
    <property type="protein sequence ID" value="KAK2947230.1"/>
    <property type="molecule type" value="Genomic_DNA"/>
</dbReference>
<feature type="compositionally biased region" description="Basic and acidic residues" evidence="5">
    <location>
        <begin position="214"/>
        <end position="226"/>
    </location>
</feature>
<feature type="region of interest" description="Disordered" evidence="5">
    <location>
        <begin position="144"/>
        <end position="226"/>
    </location>
</feature>
<comment type="subcellular location">
    <subcellularLocation>
        <location evidence="1">Cytoplasm</location>
        <location evidence="1">Cytoskeleton</location>
        <location evidence="1">Microtubule organizing center</location>
        <location evidence="1">Centrosome</location>
        <location evidence="1">Centriole</location>
    </subcellularLocation>
</comment>
<evidence type="ECO:0000313" key="6">
    <source>
        <dbReference type="EMBL" id="KAK2947230.1"/>
    </source>
</evidence>
<sequence>MDRFVSLKKRLEAMKFYEPLGVESVPLVERLLGELILATETVTTLERDLNKSKAEAKSLTTECEYLAHEKSRATDELNALHQKMINQTVQAHARERQCELALEKMADQIKDVRFLNTQLCERIYLREKEIEQLQRQNDRLVGRSLNQMPVRSVAKSTASSKRPASGLSQHRNGSIRTSTTPRRDSYKIDKLDTDRKNDEYCSCDHHSRHSIHTPHRDTRGEKTGEE</sequence>
<dbReference type="Proteomes" id="UP001281761">
    <property type="component" value="Unassembled WGS sequence"/>
</dbReference>
<keyword evidence="3" id="KW-0206">Cytoskeleton</keyword>
<name>A0ABQ9XAI4_9EUKA</name>
<dbReference type="PANTHER" id="PTHR20544:SF0">
    <property type="entry name" value="NUCLEOPROTEIN TPR_MLP1 DOMAIN-CONTAINING PROTEIN"/>
    <property type="match status" value="1"/>
</dbReference>
<comment type="similarity">
    <text evidence="4">Belongs to the CEP135/TSGA10 family.</text>
</comment>
<dbReference type="InterPro" id="IPR051877">
    <property type="entry name" value="Centriole_BasalBody_StrucProt"/>
</dbReference>
<evidence type="ECO:0000313" key="7">
    <source>
        <dbReference type="Proteomes" id="UP001281761"/>
    </source>
</evidence>